<comment type="caution">
    <text evidence="1">The sequence shown here is derived from an EMBL/GenBank/DDBJ whole genome shotgun (WGS) entry which is preliminary data.</text>
</comment>
<sequence length="50" mass="5908">SLEEANLKKDNLEDSLEEANLEKDTKRQVQNYATKVGFELVKHRLEKNKY</sequence>
<dbReference type="EMBL" id="CAJVQC010129445">
    <property type="protein sequence ID" value="CAG8841193.1"/>
    <property type="molecule type" value="Genomic_DNA"/>
</dbReference>
<evidence type="ECO:0000313" key="2">
    <source>
        <dbReference type="Proteomes" id="UP000789920"/>
    </source>
</evidence>
<accession>A0ACA9SJ71</accession>
<organism evidence="1 2">
    <name type="scientific">Racocetra persica</name>
    <dbReference type="NCBI Taxonomy" id="160502"/>
    <lineage>
        <taxon>Eukaryota</taxon>
        <taxon>Fungi</taxon>
        <taxon>Fungi incertae sedis</taxon>
        <taxon>Mucoromycota</taxon>
        <taxon>Glomeromycotina</taxon>
        <taxon>Glomeromycetes</taxon>
        <taxon>Diversisporales</taxon>
        <taxon>Gigasporaceae</taxon>
        <taxon>Racocetra</taxon>
    </lineage>
</organism>
<proteinExistence type="predicted"/>
<name>A0ACA9SJ71_9GLOM</name>
<protein>
    <submittedName>
        <fullName evidence="1">5722_t:CDS:1</fullName>
    </submittedName>
</protein>
<gene>
    <name evidence="1" type="ORF">RPERSI_LOCUS31764</name>
</gene>
<keyword evidence="2" id="KW-1185">Reference proteome</keyword>
<evidence type="ECO:0000313" key="1">
    <source>
        <dbReference type="EMBL" id="CAG8841193.1"/>
    </source>
</evidence>
<dbReference type="Proteomes" id="UP000789920">
    <property type="component" value="Unassembled WGS sequence"/>
</dbReference>
<feature type="non-terminal residue" evidence="1">
    <location>
        <position position="50"/>
    </location>
</feature>
<reference evidence="1" key="1">
    <citation type="submission" date="2021-06" db="EMBL/GenBank/DDBJ databases">
        <authorList>
            <person name="Kallberg Y."/>
            <person name="Tangrot J."/>
            <person name="Rosling A."/>
        </authorList>
    </citation>
    <scope>NUCLEOTIDE SEQUENCE</scope>
    <source>
        <strain evidence="1">MA461A</strain>
    </source>
</reference>
<feature type="non-terminal residue" evidence="1">
    <location>
        <position position="1"/>
    </location>
</feature>